<dbReference type="Proteomes" id="UP000276133">
    <property type="component" value="Unassembled WGS sequence"/>
</dbReference>
<dbReference type="EMBL" id="REGN01005453">
    <property type="protein sequence ID" value="RNA13288.1"/>
    <property type="molecule type" value="Genomic_DNA"/>
</dbReference>
<proteinExistence type="predicted"/>
<keyword evidence="2" id="KW-1185">Reference proteome</keyword>
<dbReference type="AlphaFoldDB" id="A0A3M7QQQ1"/>
<sequence length="91" mass="10551">MYNSKANYVALMNYGENTHGYNTRANHLDDDLTFCSKCIKISDLLQNETSDQLVTYCNTPKFFANKYELKSESVIEIKKCRGMRMQLNPLI</sequence>
<organism evidence="1 2">
    <name type="scientific">Brachionus plicatilis</name>
    <name type="common">Marine rotifer</name>
    <name type="synonym">Brachionus muelleri</name>
    <dbReference type="NCBI Taxonomy" id="10195"/>
    <lineage>
        <taxon>Eukaryota</taxon>
        <taxon>Metazoa</taxon>
        <taxon>Spiralia</taxon>
        <taxon>Gnathifera</taxon>
        <taxon>Rotifera</taxon>
        <taxon>Eurotatoria</taxon>
        <taxon>Monogononta</taxon>
        <taxon>Pseudotrocha</taxon>
        <taxon>Ploima</taxon>
        <taxon>Brachionidae</taxon>
        <taxon>Brachionus</taxon>
    </lineage>
</organism>
<accession>A0A3M7QQQ1</accession>
<gene>
    <name evidence="1" type="ORF">BpHYR1_035984</name>
</gene>
<name>A0A3M7QQQ1_BRAPC</name>
<protein>
    <submittedName>
        <fullName evidence="1">Uncharacterized protein</fullName>
    </submittedName>
</protein>
<evidence type="ECO:0000313" key="2">
    <source>
        <dbReference type="Proteomes" id="UP000276133"/>
    </source>
</evidence>
<evidence type="ECO:0000313" key="1">
    <source>
        <dbReference type="EMBL" id="RNA13288.1"/>
    </source>
</evidence>
<comment type="caution">
    <text evidence="1">The sequence shown here is derived from an EMBL/GenBank/DDBJ whole genome shotgun (WGS) entry which is preliminary data.</text>
</comment>
<reference evidence="1 2" key="1">
    <citation type="journal article" date="2018" name="Sci. Rep.">
        <title>Genomic signatures of local adaptation to the degree of environmental predictability in rotifers.</title>
        <authorList>
            <person name="Franch-Gras L."/>
            <person name="Hahn C."/>
            <person name="Garcia-Roger E.M."/>
            <person name="Carmona M.J."/>
            <person name="Serra M."/>
            <person name="Gomez A."/>
        </authorList>
    </citation>
    <scope>NUCLEOTIDE SEQUENCE [LARGE SCALE GENOMIC DNA]</scope>
    <source>
        <strain evidence="1">HYR1</strain>
    </source>
</reference>